<keyword evidence="1" id="KW-0805">Transcription regulation</keyword>
<evidence type="ECO:0000256" key="1">
    <source>
        <dbReference type="ARBA" id="ARBA00023015"/>
    </source>
</evidence>
<dbReference type="EMBL" id="BMGH01000001">
    <property type="protein sequence ID" value="GGD07607.1"/>
    <property type="molecule type" value="Genomic_DNA"/>
</dbReference>
<protein>
    <recommendedName>
        <fullName evidence="5">HTH arsR-type domain-containing protein</fullName>
    </recommendedName>
</protein>
<feature type="region of interest" description="Disordered" evidence="4">
    <location>
        <begin position="93"/>
        <end position="128"/>
    </location>
</feature>
<dbReference type="NCBIfam" id="NF033788">
    <property type="entry name" value="HTH_metalloreg"/>
    <property type="match status" value="1"/>
</dbReference>
<dbReference type="InterPro" id="IPR036388">
    <property type="entry name" value="WH-like_DNA-bd_sf"/>
</dbReference>
<dbReference type="GO" id="GO:0003700">
    <property type="term" value="F:DNA-binding transcription factor activity"/>
    <property type="evidence" value="ECO:0007669"/>
    <property type="project" value="InterPro"/>
</dbReference>
<dbReference type="PROSITE" id="PS50987">
    <property type="entry name" value="HTH_ARSR_2"/>
    <property type="match status" value="1"/>
</dbReference>
<evidence type="ECO:0000313" key="7">
    <source>
        <dbReference type="Proteomes" id="UP000613582"/>
    </source>
</evidence>
<dbReference type="InterPro" id="IPR036390">
    <property type="entry name" value="WH_DNA-bd_sf"/>
</dbReference>
<proteinExistence type="predicted"/>
<dbReference type="Proteomes" id="UP000613582">
    <property type="component" value="Unassembled WGS sequence"/>
</dbReference>
<evidence type="ECO:0000256" key="3">
    <source>
        <dbReference type="ARBA" id="ARBA00023163"/>
    </source>
</evidence>
<dbReference type="PANTHER" id="PTHR43132">
    <property type="entry name" value="ARSENICAL RESISTANCE OPERON REPRESSOR ARSR-RELATED"/>
    <property type="match status" value="1"/>
</dbReference>
<evidence type="ECO:0000256" key="4">
    <source>
        <dbReference type="SAM" id="MobiDB-lite"/>
    </source>
</evidence>
<dbReference type="AlphaFoldDB" id="A0A8J2V4E8"/>
<dbReference type="SUPFAM" id="SSF46785">
    <property type="entry name" value="Winged helix' DNA-binding domain"/>
    <property type="match status" value="1"/>
</dbReference>
<dbReference type="PANTHER" id="PTHR43132:SF2">
    <property type="entry name" value="ARSENICAL RESISTANCE OPERON REPRESSOR ARSR-RELATED"/>
    <property type="match status" value="1"/>
</dbReference>
<sequence>MADEATILLKSFAHPARLLICCQLRDREMSVSEIEQSLDIRQPRLSRELAKLREEGMVETRREAKSVYYTLSTDQRVRGMMDAICAVMLGKPGPAAAAPSRGKKDAPGSRMAKQGGSSLFARVRTEQA</sequence>
<reference evidence="6" key="1">
    <citation type="journal article" date="2014" name="Int. J. Syst. Evol. Microbiol.">
        <title>Complete genome sequence of Corynebacterium casei LMG S-19264T (=DSM 44701T), isolated from a smear-ripened cheese.</title>
        <authorList>
            <consortium name="US DOE Joint Genome Institute (JGI-PGF)"/>
            <person name="Walter F."/>
            <person name="Albersmeier A."/>
            <person name="Kalinowski J."/>
            <person name="Ruckert C."/>
        </authorList>
    </citation>
    <scope>NUCLEOTIDE SEQUENCE</scope>
    <source>
        <strain evidence="6">CGMCC 1.12921</strain>
    </source>
</reference>
<dbReference type="CDD" id="cd00090">
    <property type="entry name" value="HTH_ARSR"/>
    <property type="match status" value="1"/>
</dbReference>
<dbReference type="InterPro" id="IPR051011">
    <property type="entry name" value="Metal_resp_trans_reg"/>
</dbReference>
<accession>A0A8J2V4E8</accession>
<dbReference type="SMART" id="SM00418">
    <property type="entry name" value="HTH_ARSR"/>
    <property type="match status" value="1"/>
</dbReference>
<dbReference type="PRINTS" id="PR00778">
    <property type="entry name" value="HTHARSR"/>
</dbReference>
<dbReference type="GO" id="GO:0003677">
    <property type="term" value="F:DNA binding"/>
    <property type="evidence" value="ECO:0007669"/>
    <property type="project" value="UniProtKB-KW"/>
</dbReference>
<dbReference type="InterPro" id="IPR001845">
    <property type="entry name" value="HTH_ArsR_DNA-bd_dom"/>
</dbReference>
<evidence type="ECO:0000256" key="2">
    <source>
        <dbReference type="ARBA" id="ARBA00023125"/>
    </source>
</evidence>
<comment type="caution">
    <text evidence="6">The sequence shown here is derived from an EMBL/GenBank/DDBJ whole genome shotgun (WGS) entry which is preliminary data.</text>
</comment>
<dbReference type="Pfam" id="PF01022">
    <property type="entry name" value="HTH_5"/>
    <property type="match status" value="1"/>
</dbReference>
<reference evidence="6" key="2">
    <citation type="submission" date="2020-09" db="EMBL/GenBank/DDBJ databases">
        <authorList>
            <person name="Sun Q."/>
            <person name="Zhou Y."/>
        </authorList>
    </citation>
    <scope>NUCLEOTIDE SEQUENCE</scope>
    <source>
        <strain evidence="6">CGMCC 1.12921</strain>
    </source>
</reference>
<gene>
    <name evidence="6" type="ORF">GCM10011342_15570</name>
</gene>
<organism evidence="6 7">
    <name type="scientific">Aquisalinus flavus</name>
    <dbReference type="NCBI Taxonomy" id="1526572"/>
    <lineage>
        <taxon>Bacteria</taxon>
        <taxon>Pseudomonadati</taxon>
        <taxon>Pseudomonadota</taxon>
        <taxon>Alphaproteobacteria</taxon>
        <taxon>Parvularculales</taxon>
        <taxon>Parvularculaceae</taxon>
        <taxon>Aquisalinus</taxon>
    </lineage>
</organism>
<dbReference type="InterPro" id="IPR011991">
    <property type="entry name" value="ArsR-like_HTH"/>
</dbReference>
<keyword evidence="3" id="KW-0804">Transcription</keyword>
<keyword evidence="7" id="KW-1185">Reference proteome</keyword>
<evidence type="ECO:0000259" key="5">
    <source>
        <dbReference type="PROSITE" id="PS50987"/>
    </source>
</evidence>
<feature type="domain" description="HTH arsR-type" evidence="5">
    <location>
        <begin position="1"/>
        <end position="91"/>
    </location>
</feature>
<evidence type="ECO:0000313" key="6">
    <source>
        <dbReference type="EMBL" id="GGD07607.1"/>
    </source>
</evidence>
<dbReference type="Gene3D" id="1.10.10.10">
    <property type="entry name" value="Winged helix-like DNA-binding domain superfamily/Winged helix DNA-binding domain"/>
    <property type="match status" value="1"/>
</dbReference>
<keyword evidence="2" id="KW-0238">DNA-binding</keyword>
<name>A0A8J2V4E8_9PROT</name>